<evidence type="ECO:0000313" key="2">
    <source>
        <dbReference type="EMBL" id="CAE6457328.1"/>
    </source>
</evidence>
<organism evidence="2 3">
    <name type="scientific">Rhizoctonia solani</name>
    <dbReference type="NCBI Taxonomy" id="456999"/>
    <lineage>
        <taxon>Eukaryota</taxon>
        <taxon>Fungi</taxon>
        <taxon>Dikarya</taxon>
        <taxon>Basidiomycota</taxon>
        <taxon>Agaricomycotina</taxon>
        <taxon>Agaricomycetes</taxon>
        <taxon>Cantharellales</taxon>
        <taxon>Ceratobasidiaceae</taxon>
        <taxon>Rhizoctonia</taxon>
    </lineage>
</organism>
<dbReference type="Proteomes" id="UP000663841">
    <property type="component" value="Unassembled WGS sequence"/>
</dbReference>
<sequence>METVGRLGRRSDLNTGELMRGQDHTARSCVPRLYEPRPAAFSASLCHLKSRPDVEELRSGGRVVGNEGEWRVSRSHARAADLCIYLCCMPKRDAPEPTGCQCTGRQLLQRQLLQELPVSHSYPSAATQVCFCRHVTCVRRSSRIPTLPLHAISPFGYPTAYKPYRQVRGPDSTTEAIPTVGTGRATRSLRGTIGFFDLGKNRAPTGPAASCTKAVTR</sequence>
<name>A0A8H3BJ05_9AGAM</name>
<dbReference type="AlphaFoldDB" id="A0A8H3BJ05"/>
<protein>
    <submittedName>
        <fullName evidence="2">Uncharacterized protein</fullName>
    </submittedName>
</protein>
<proteinExistence type="predicted"/>
<comment type="caution">
    <text evidence="2">The sequence shown here is derived from an EMBL/GenBank/DDBJ whole genome shotgun (WGS) entry which is preliminary data.</text>
</comment>
<reference evidence="2" key="1">
    <citation type="submission" date="2021-01" db="EMBL/GenBank/DDBJ databases">
        <authorList>
            <person name="Kaushik A."/>
        </authorList>
    </citation>
    <scope>NUCLEOTIDE SEQUENCE</scope>
    <source>
        <strain evidence="2">AG3-T5</strain>
    </source>
</reference>
<evidence type="ECO:0000256" key="1">
    <source>
        <dbReference type="SAM" id="MobiDB-lite"/>
    </source>
</evidence>
<gene>
    <name evidence="2" type="ORF">RDB_LOCUS142654</name>
</gene>
<accession>A0A8H3BJ05</accession>
<feature type="region of interest" description="Disordered" evidence="1">
    <location>
        <begin position="1"/>
        <end position="21"/>
    </location>
</feature>
<evidence type="ECO:0000313" key="3">
    <source>
        <dbReference type="Proteomes" id="UP000663841"/>
    </source>
</evidence>
<dbReference type="EMBL" id="CAJMWW010000205">
    <property type="protein sequence ID" value="CAE6457328.1"/>
    <property type="molecule type" value="Genomic_DNA"/>
</dbReference>